<name>A0A376L1H8_ECOLX</name>
<sequence>MHLKVLFVAMWQHMAAKKGRHAGERLIMHIVRAQAFIVLFADINIGNLTVTHRRSLRGRSRTGGLHWNRPDNPRTNHQQRGNKPQSTVKAAGQIFQPADHKRT</sequence>
<dbReference type="EMBL" id="UFZQ01000001">
    <property type="protein sequence ID" value="STE88714.1"/>
    <property type="molecule type" value="Genomic_DNA"/>
</dbReference>
<reference evidence="2 3" key="1">
    <citation type="submission" date="2018-06" db="EMBL/GenBank/DDBJ databases">
        <authorList>
            <consortium name="Pathogen Informatics"/>
            <person name="Doyle S."/>
        </authorList>
    </citation>
    <scope>NUCLEOTIDE SEQUENCE [LARGE SCALE GENOMIC DNA]</scope>
    <source>
        <strain evidence="2 3">NCTC10418</strain>
    </source>
</reference>
<feature type="compositionally biased region" description="Polar residues" evidence="1">
    <location>
        <begin position="75"/>
        <end position="88"/>
    </location>
</feature>
<evidence type="ECO:0000256" key="1">
    <source>
        <dbReference type="SAM" id="MobiDB-lite"/>
    </source>
</evidence>
<evidence type="ECO:0000313" key="3">
    <source>
        <dbReference type="Proteomes" id="UP000255460"/>
    </source>
</evidence>
<dbReference type="Proteomes" id="UP000255460">
    <property type="component" value="Unassembled WGS sequence"/>
</dbReference>
<accession>A0A376L1H8</accession>
<evidence type="ECO:0000313" key="2">
    <source>
        <dbReference type="EMBL" id="STE88714.1"/>
    </source>
</evidence>
<organism evidence="2 3">
    <name type="scientific">Escherichia coli</name>
    <dbReference type="NCBI Taxonomy" id="562"/>
    <lineage>
        <taxon>Bacteria</taxon>
        <taxon>Pseudomonadati</taxon>
        <taxon>Pseudomonadota</taxon>
        <taxon>Gammaproteobacteria</taxon>
        <taxon>Enterobacterales</taxon>
        <taxon>Enterobacteriaceae</taxon>
        <taxon>Escherichia</taxon>
    </lineage>
</organism>
<gene>
    <name evidence="2" type="ORF">NCTC10418_06428</name>
</gene>
<dbReference type="AlphaFoldDB" id="A0A376L1H8"/>
<proteinExistence type="predicted"/>
<protein>
    <submittedName>
        <fullName evidence="2">Uncharacterized protein</fullName>
    </submittedName>
</protein>
<feature type="region of interest" description="Disordered" evidence="1">
    <location>
        <begin position="55"/>
        <end position="103"/>
    </location>
</feature>